<evidence type="ECO:0000256" key="9">
    <source>
        <dbReference type="HAMAP-Rule" id="MF_00061"/>
    </source>
</evidence>
<dbReference type="EMBL" id="BJLP01000025">
    <property type="protein sequence ID" value="GEA81272.1"/>
    <property type="molecule type" value="Genomic_DNA"/>
</dbReference>
<dbReference type="Gene3D" id="3.30.230.10">
    <property type="match status" value="1"/>
</dbReference>
<evidence type="ECO:0000256" key="4">
    <source>
        <dbReference type="ARBA" id="ARBA00022679"/>
    </source>
</evidence>
<comment type="similarity">
    <text evidence="1 9">Belongs to the GHMP kinase family. IspE subfamily.</text>
</comment>
<comment type="function">
    <text evidence="9">Catalyzes the phosphorylation of the position 2 hydroxy group of 4-diphosphocytidyl-2C-methyl-D-erythritol.</text>
</comment>
<proteinExistence type="inferred from homology"/>
<dbReference type="InterPro" id="IPR036554">
    <property type="entry name" value="GHMP_kinase_C_sf"/>
</dbReference>
<protein>
    <recommendedName>
        <fullName evidence="3 9">4-diphosphocytidyl-2-C-methyl-D-erythritol kinase</fullName>
        <shortName evidence="9">CMK</shortName>
        <ecNumber evidence="2 9">2.7.1.148</ecNumber>
    </recommendedName>
    <alternativeName>
        <fullName evidence="8 9">4-(cytidine-5'-diphospho)-2-C-methyl-D-erythritol kinase</fullName>
    </alternativeName>
</protein>
<feature type="domain" description="GHMP kinase N-terminal" evidence="10">
    <location>
        <begin position="78"/>
        <end position="155"/>
    </location>
</feature>
<dbReference type="Gene3D" id="3.30.70.890">
    <property type="entry name" value="GHMP kinase, C-terminal domain"/>
    <property type="match status" value="1"/>
</dbReference>
<dbReference type="PANTHER" id="PTHR43527">
    <property type="entry name" value="4-DIPHOSPHOCYTIDYL-2-C-METHYL-D-ERYTHRITOL KINASE, CHLOROPLASTIC"/>
    <property type="match status" value="1"/>
</dbReference>
<accession>A0A4Y3KBF8</accession>
<dbReference type="RefSeq" id="WP_141320343.1">
    <property type="nucleotide sequence ID" value="NZ_BJLP01000025.1"/>
</dbReference>
<evidence type="ECO:0000259" key="10">
    <source>
        <dbReference type="Pfam" id="PF00288"/>
    </source>
</evidence>
<feature type="binding site" evidence="9">
    <location>
        <begin position="106"/>
        <end position="116"/>
    </location>
    <ligand>
        <name>ATP</name>
        <dbReference type="ChEBI" id="CHEBI:30616"/>
    </ligand>
</feature>
<evidence type="ECO:0000256" key="8">
    <source>
        <dbReference type="ARBA" id="ARBA00032554"/>
    </source>
</evidence>
<dbReference type="PIRSF" id="PIRSF010376">
    <property type="entry name" value="IspE"/>
    <property type="match status" value="1"/>
</dbReference>
<dbReference type="SUPFAM" id="SSF54211">
    <property type="entry name" value="Ribosomal protein S5 domain 2-like"/>
    <property type="match status" value="1"/>
</dbReference>
<dbReference type="GO" id="GO:0016114">
    <property type="term" value="P:terpenoid biosynthetic process"/>
    <property type="evidence" value="ECO:0007669"/>
    <property type="project" value="UniProtKB-UniRule"/>
</dbReference>
<evidence type="ECO:0000256" key="7">
    <source>
        <dbReference type="ARBA" id="ARBA00022840"/>
    </source>
</evidence>
<feature type="active site" evidence="9">
    <location>
        <position position="21"/>
    </location>
</feature>
<dbReference type="Pfam" id="PF00288">
    <property type="entry name" value="GHMP_kinases_N"/>
    <property type="match status" value="1"/>
</dbReference>
<keyword evidence="5 9" id="KW-0547">Nucleotide-binding</keyword>
<keyword evidence="4 9" id="KW-0808">Transferase</keyword>
<dbReference type="InterPro" id="IPR006204">
    <property type="entry name" value="GHMP_kinase_N_dom"/>
</dbReference>
<dbReference type="SUPFAM" id="SSF55060">
    <property type="entry name" value="GHMP Kinase, C-terminal domain"/>
    <property type="match status" value="1"/>
</dbReference>
<name>A0A4Y3KBF8_CELUD</name>
<dbReference type="AlphaFoldDB" id="A0A4Y3KBF8"/>
<keyword evidence="6 9" id="KW-0418">Kinase</keyword>
<organism evidence="12 13">
    <name type="scientific">Cellulomonas uda</name>
    <dbReference type="NCBI Taxonomy" id="1714"/>
    <lineage>
        <taxon>Bacteria</taxon>
        <taxon>Bacillati</taxon>
        <taxon>Actinomycetota</taxon>
        <taxon>Actinomycetes</taxon>
        <taxon>Micrococcales</taxon>
        <taxon>Cellulomonadaceae</taxon>
        <taxon>Cellulomonas</taxon>
    </lineage>
</organism>
<evidence type="ECO:0000256" key="3">
    <source>
        <dbReference type="ARBA" id="ARBA00017473"/>
    </source>
</evidence>
<evidence type="ECO:0000259" key="11">
    <source>
        <dbReference type="Pfam" id="PF08544"/>
    </source>
</evidence>
<dbReference type="InterPro" id="IPR013750">
    <property type="entry name" value="GHMP_kinase_C_dom"/>
</dbReference>
<dbReference type="PANTHER" id="PTHR43527:SF2">
    <property type="entry name" value="4-DIPHOSPHOCYTIDYL-2-C-METHYL-D-ERYTHRITOL KINASE, CHLOROPLASTIC"/>
    <property type="match status" value="1"/>
</dbReference>
<dbReference type="Proteomes" id="UP000315842">
    <property type="component" value="Unassembled WGS sequence"/>
</dbReference>
<gene>
    <name evidence="9 12" type="primary">ispE</name>
    <name evidence="12" type="ORF">CUD01_17160</name>
</gene>
<keyword evidence="9" id="KW-0414">Isoprene biosynthesis</keyword>
<dbReference type="GO" id="GO:0005524">
    <property type="term" value="F:ATP binding"/>
    <property type="evidence" value="ECO:0007669"/>
    <property type="project" value="UniProtKB-UniRule"/>
</dbReference>
<keyword evidence="13" id="KW-1185">Reference proteome</keyword>
<evidence type="ECO:0000256" key="6">
    <source>
        <dbReference type="ARBA" id="ARBA00022777"/>
    </source>
</evidence>
<reference evidence="12 13" key="1">
    <citation type="submission" date="2019-06" db="EMBL/GenBank/DDBJ databases">
        <title>Whole genome shotgun sequence of Cellulomonas uda NBRC 3747.</title>
        <authorList>
            <person name="Hosoyama A."/>
            <person name="Uohara A."/>
            <person name="Ohji S."/>
            <person name="Ichikawa N."/>
        </authorList>
    </citation>
    <scope>NUCLEOTIDE SEQUENCE [LARGE SCALE GENOMIC DNA]</scope>
    <source>
        <strain evidence="12 13">NBRC 3747</strain>
    </source>
</reference>
<dbReference type="InterPro" id="IPR014721">
    <property type="entry name" value="Ribsml_uS5_D2-typ_fold_subgr"/>
</dbReference>
<dbReference type="UniPathway" id="UPA00056">
    <property type="reaction ID" value="UER00094"/>
</dbReference>
<comment type="pathway">
    <text evidence="9">Isoprenoid biosynthesis; isopentenyl diphosphate biosynthesis via DXP pathway; isopentenyl diphosphate from 1-deoxy-D-xylulose 5-phosphate: step 3/6.</text>
</comment>
<evidence type="ECO:0000313" key="13">
    <source>
        <dbReference type="Proteomes" id="UP000315842"/>
    </source>
</evidence>
<sequence>MTLSPVEVAITREVRVRAPGKVNLSLHVGPVSPDGYHPLTTVFQAVSVFEEVVARTCDERVVTVSGPQAELVPTDASNLALRAAELVAQAAGIDEGVHLHIDKGVPVAGGMAGGSADAAAALLACDALWGAGLSRAQLLELAAQLGSDVPFVLQGHTAVGQGRGDLLTPVLGRGEFHWAFAVQGRGLSAGAVYRELDALRDGAADLGLPPDLDDDVPLLQALRAGDPRALGAALHNDLQDAALSLDPRLAEPLGVARDAGALGVVVSGSGPTVAALGRSRQHALVLAAAFTASGAADRVLTATGPVAGARVVSTSD</sequence>
<feature type="domain" description="GHMP kinase C-terminal" evidence="11">
    <location>
        <begin position="218"/>
        <end position="294"/>
    </location>
</feature>
<evidence type="ECO:0000256" key="2">
    <source>
        <dbReference type="ARBA" id="ARBA00012052"/>
    </source>
</evidence>
<feature type="active site" evidence="9">
    <location>
        <position position="148"/>
    </location>
</feature>
<comment type="caution">
    <text evidence="12">The sequence shown here is derived from an EMBL/GenBank/DDBJ whole genome shotgun (WGS) entry which is preliminary data.</text>
</comment>
<comment type="catalytic activity">
    <reaction evidence="9">
        <text>4-CDP-2-C-methyl-D-erythritol + ATP = 4-CDP-2-C-methyl-D-erythritol 2-phosphate + ADP + H(+)</text>
        <dbReference type="Rhea" id="RHEA:18437"/>
        <dbReference type="ChEBI" id="CHEBI:15378"/>
        <dbReference type="ChEBI" id="CHEBI:30616"/>
        <dbReference type="ChEBI" id="CHEBI:57823"/>
        <dbReference type="ChEBI" id="CHEBI:57919"/>
        <dbReference type="ChEBI" id="CHEBI:456216"/>
        <dbReference type="EC" id="2.7.1.148"/>
    </reaction>
</comment>
<dbReference type="InterPro" id="IPR020568">
    <property type="entry name" value="Ribosomal_Su5_D2-typ_SF"/>
</dbReference>
<dbReference type="NCBIfam" id="TIGR00154">
    <property type="entry name" value="ispE"/>
    <property type="match status" value="1"/>
</dbReference>
<evidence type="ECO:0000313" key="12">
    <source>
        <dbReference type="EMBL" id="GEA81272.1"/>
    </source>
</evidence>
<dbReference type="NCBIfam" id="NF002870">
    <property type="entry name" value="PRK03188.1"/>
    <property type="match status" value="1"/>
</dbReference>
<evidence type="ECO:0000256" key="5">
    <source>
        <dbReference type="ARBA" id="ARBA00022741"/>
    </source>
</evidence>
<dbReference type="Pfam" id="PF08544">
    <property type="entry name" value="GHMP_kinases_C"/>
    <property type="match status" value="1"/>
</dbReference>
<dbReference type="GO" id="GO:0050515">
    <property type="term" value="F:4-(cytidine 5'-diphospho)-2-C-methyl-D-erythritol kinase activity"/>
    <property type="evidence" value="ECO:0007669"/>
    <property type="project" value="UniProtKB-UniRule"/>
</dbReference>
<dbReference type="InterPro" id="IPR004424">
    <property type="entry name" value="IspE"/>
</dbReference>
<evidence type="ECO:0000256" key="1">
    <source>
        <dbReference type="ARBA" id="ARBA00009684"/>
    </source>
</evidence>
<keyword evidence="7 9" id="KW-0067">ATP-binding</keyword>
<dbReference type="HAMAP" id="MF_00061">
    <property type="entry name" value="IspE"/>
    <property type="match status" value="1"/>
</dbReference>
<dbReference type="GO" id="GO:0019288">
    <property type="term" value="P:isopentenyl diphosphate biosynthetic process, methylerythritol 4-phosphate pathway"/>
    <property type="evidence" value="ECO:0007669"/>
    <property type="project" value="UniProtKB-UniRule"/>
</dbReference>
<dbReference type="EC" id="2.7.1.148" evidence="2 9"/>